<sequence length="191" mass="21537">MNILKTVLVAGALFAAGTLLYPTLPQRYQYEIADWYERLGTPTYAESPDYFSARPQHEVIGENKARGHELKCYGNLGPAERIDAHDDYLCSAHISHAYDNIPARLVTFFFSDGKLHNVRIEFAAGSFPKLQDYLTRKLADYTRLDQLPGARFGTDPFGKKLVVWRVKQGLITAAAEDTPGQPPIILWSSYR</sequence>
<proteinExistence type="predicted"/>
<reference evidence="1 2" key="1">
    <citation type="submission" date="2024-07" db="EMBL/GenBank/DDBJ databases">
        <authorList>
            <person name="Li M."/>
        </authorList>
    </citation>
    <scope>NUCLEOTIDE SEQUENCE [LARGE SCALE GENOMIC DNA]</scope>
    <source>
        <strain evidence="1 2">25A3E</strain>
    </source>
</reference>
<comment type="caution">
    <text evidence="1">The sequence shown here is derived from an EMBL/GenBank/DDBJ whole genome shotgun (WGS) entry which is preliminary data.</text>
</comment>
<keyword evidence="2" id="KW-1185">Reference proteome</keyword>
<dbReference type="Proteomes" id="UP001560296">
    <property type="component" value="Unassembled WGS sequence"/>
</dbReference>
<evidence type="ECO:0000313" key="2">
    <source>
        <dbReference type="Proteomes" id="UP001560296"/>
    </source>
</evidence>
<dbReference type="RefSeq" id="WP_369286664.1">
    <property type="nucleotide sequence ID" value="NZ_JBFTEG010000003.1"/>
</dbReference>
<dbReference type="EMBL" id="JBFTEG010000003">
    <property type="protein sequence ID" value="MEX6501695.1"/>
    <property type="molecule type" value="Genomic_DNA"/>
</dbReference>
<protein>
    <submittedName>
        <fullName evidence="1">Uncharacterized protein</fullName>
    </submittedName>
</protein>
<name>A0ABV3YT04_9PSED</name>
<evidence type="ECO:0000313" key="1">
    <source>
        <dbReference type="EMBL" id="MEX6501695.1"/>
    </source>
</evidence>
<gene>
    <name evidence="1" type="ORF">AB5S05_06435</name>
</gene>
<organism evidence="1 2">
    <name type="scientific">Pseudomonas zhanjiangensis</name>
    <dbReference type="NCBI Taxonomy" id="3239015"/>
    <lineage>
        <taxon>Bacteria</taxon>
        <taxon>Pseudomonadati</taxon>
        <taxon>Pseudomonadota</taxon>
        <taxon>Gammaproteobacteria</taxon>
        <taxon>Pseudomonadales</taxon>
        <taxon>Pseudomonadaceae</taxon>
        <taxon>Pseudomonas</taxon>
    </lineage>
</organism>
<accession>A0ABV3YT04</accession>